<dbReference type="Pfam" id="PF06226">
    <property type="entry name" value="DUF1007"/>
    <property type="match status" value="1"/>
</dbReference>
<dbReference type="InterPro" id="IPR010412">
    <property type="entry name" value="DUF1007"/>
</dbReference>
<dbReference type="RefSeq" id="WP_102524827.1">
    <property type="nucleotide sequence ID" value="NZ_LT960612.1"/>
</dbReference>
<accession>A0A2N8ZL49</accession>
<name>A0A2N8ZL49_9VIBR</name>
<gene>
    <name evidence="2" type="ORF">VTAP4600_B1013</name>
</gene>
<evidence type="ECO:0000313" key="2">
    <source>
        <dbReference type="EMBL" id="SON52624.1"/>
    </source>
</evidence>
<evidence type="ECO:0000313" key="3">
    <source>
        <dbReference type="Proteomes" id="UP000235828"/>
    </source>
</evidence>
<proteinExistence type="predicted"/>
<dbReference type="KEGG" id="vta:B1013"/>
<dbReference type="Proteomes" id="UP000235828">
    <property type="component" value="Chromosome B"/>
</dbReference>
<dbReference type="AlphaFoldDB" id="A0A2N8ZL49"/>
<dbReference type="OrthoDB" id="5781652at2"/>
<evidence type="ECO:0000256" key="1">
    <source>
        <dbReference type="SAM" id="SignalP"/>
    </source>
</evidence>
<organism evidence="2 3">
    <name type="scientific">Vibrio tapetis subsp. tapetis</name>
    <dbReference type="NCBI Taxonomy" id="1671868"/>
    <lineage>
        <taxon>Bacteria</taxon>
        <taxon>Pseudomonadati</taxon>
        <taxon>Pseudomonadota</taxon>
        <taxon>Gammaproteobacteria</taxon>
        <taxon>Vibrionales</taxon>
        <taxon>Vibrionaceae</taxon>
        <taxon>Vibrio</taxon>
    </lineage>
</organism>
<keyword evidence="3" id="KW-1185">Reference proteome</keyword>
<keyword evidence="1" id="KW-0732">Signal</keyword>
<dbReference type="EMBL" id="LT960612">
    <property type="protein sequence ID" value="SON52624.1"/>
    <property type="molecule type" value="Genomic_DNA"/>
</dbReference>
<reference evidence="2 3" key="1">
    <citation type="submission" date="2017-10" db="EMBL/GenBank/DDBJ databases">
        <authorList>
            <person name="Banno H."/>
            <person name="Chua N.-H."/>
        </authorList>
    </citation>
    <scope>NUCLEOTIDE SEQUENCE [LARGE SCALE GENOMIC DNA]</scope>
    <source>
        <strain evidence="2">Vibrio tapetis CECT4600</strain>
    </source>
</reference>
<feature type="chain" id="PRO_5014789616" evidence="1">
    <location>
        <begin position="30"/>
        <end position="219"/>
    </location>
</feature>
<protein>
    <submittedName>
        <fullName evidence="2">Putative ABC-type uncharacterized transport system, periplasmic component</fullName>
    </submittedName>
</protein>
<feature type="signal peptide" evidence="1">
    <location>
        <begin position="1"/>
        <end position="29"/>
    </location>
</feature>
<sequence>MRSHSYRTFKVLLLSLLTSTCLVFSGLSAAHPHSWIEMNTRVNGIDDVVTGFSMEWTFDAMTSAYMIDGEDMSPENKEKTLKNLAQSIVRNMLQDHYFTYFFDGDSPIRYKEVFDAELTQHRGKFTLTFNLPLAEPKSVFGNRLKLMIFEPSYYVDMSWKGEQSLSLSPALQAHCQIDLVEPTPCSEQMAYALALPIDADPDNALGQLFTQHAYLTCGE</sequence>